<keyword evidence="2" id="KW-1133">Transmembrane helix</keyword>
<evidence type="ECO:0000313" key="4">
    <source>
        <dbReference type="Proteomes" id="UP001153069"/>
    </source>
</evidence>
<feature type="compositionally biased region" description="Polar residues" evidence="1">
    <location>
        <begin position="48"/>
        <end position="80"/>
    </location>
</feature>
<feature type="compositionally biased region" description="Basic and acidic residues" evidence="1">
    <location>
        <begin position="114"/>
        <end position="124"/>
    </location>
</feature>
<feature type="compositionally biased region" description="Low complexity" evidence="1">
    <location>
        <begin position="16"/>
        <end position="28"/>
    </location>
</feature>
<comment type="caution">
    <text evidence="3">The sequence shown here is derived from an EMBL/GenBank/DDBJ whole genome shotgun (WGS) entry which is preliminary data.</text>
</comment>
<protein>
    <submittedName>
        <fullName evidence="3">Uncharacterized protein</fullName>
    </submittedName>
</protein>
<dbReference type="EMBL" id="CAICTM010001173">
    <property type="protein sequence ID" value="CAB9521207.1"/>
    <property type="molecule type" value="Genomic_DNA"/>
</dbReference>
<accession>A0A9N8EHG5</accession>
<evidence type="ECO:0000256" key="1">
    <source>
        <dbReference type="SAM" id="MobiDB-lite"/>
    </source>
</evidence>
<feature type="compositionally biased region" description="Polar residues" evidence="1">
    <location>
        <begin position="1"/>
        <end position="10"/>
    </location>
</feature>
<dbReference type="Proteomes" id="UP001153069">
    <property type="component" value="Unassembled WGS sequence"/>
</dbReference>
<feature type="region of interest" description="Disordered" evidence="1">
    <location>
        <begin position="232"/>
        <end position="288"/>
    </location>
</feature>
<feature type="compositionally biased region" description="Low complexity" evidence="1">
    <location>
        <begin position="264"/>
        <end position="288"/>
    </location>
</feature>
<feature type="compositionally biased region" description="Low complexity" evidence="1">
    <location>
        <begin position="232"/>
        <end position="250"/>
    </location>
</feature>
<name>A0A9N8EHG5_9STRA</name>
<keyword evidence="2" id="KW-0812">Transmembrane</keyword>
<keyword evidence="4" id="KW-1185">Reference proteome</keyword>
<evidence type="ECO:0000313" key="3">
    <source>
        <dbReference type="EMBL" id="CAB9521207.1"/>
    </source>
</evidence>
<feature type="region of interest" description="Disordered" evidence="1">
    <location>
        <begin position="94"/>
        <end position="124"/>
    </location>
</feature>
<proteinExistence type="predicted"/>
<dbReference type="AlphaFoldDB" id="A0A9N8EHG5"/>
<reference evidence="3" key="1">
    <citation type="submission" date="2020-06" db="EMBL/GenBank/DDBJ databases">
        <authorList>
            <consortium name="Plant Systems Biology data submission"/>
        </authorList>
    </citation>
    <scope>NUCLEOTIDE SEQUENCE</scope>
    <source>
        <strain evidence="3">D6</strain>
    </source>
</reference>
<sequence>MNNSSTSTGAKSEPNGVATGTTTASGSVLRDAKKLIAYPSGHPKNTGARASQPQPVTATSTVGASRISNTNTSSNLTPASSALLRDAKRQIHYPAARRSDASASTTPGSAVPTENDHTTNAPHHDFAAAPAQASEPIMTHHTVHATLVEEGTVDHDDEDYRQRIEEEVRNQFLQNAVVGEAVIAEEPGDYNKGDSSSAAKRRRVCLGISALILILAGAGVAVGVYLGTRDTGTTTNSSSSTATGSAPTTTQDVILLPSDDGMNATTTTTMAPTTSSGSNSTPSSPVPTAFMTDAPSVRPTWSNANRNNSIRDEAHFLELSGGVLSAPLSSLNLVEEYTVTCGQGISLELPTIGGWYVYSPRVAGPVTLIVCGNVVLEAFTGQE</sequence>
<feature type="region of interest" description="Disordered" evidence="1">
    <location>
        <begin position="1"/>
        <end position="80"/>
    </location>
</feature>
<keyword evidence="2" id="KW-0472">Membrane</keyword>
<organism evidence="3 4">
    <name type="scientific">Seminavis robusta</name>
    <dbReference type="NCBI Taxonomy" id="568900"/>
    <lineage>
        <taxon>Eukaryota</taxon>
        <taxon>Sar</taxon>
        <taxon>Stramenopiles</taxon>
        <taxon>Ochrophyta</taxon>
        <taxon>Bacillariophyta</taxon>
        <taxon>Bacillariophyceae</taxon>
        <taxon>Bacillariophycidae</taxon>
        <taxon>Naviculales</taxon>
        <taxon>Naviculaceae</taxon>
        <taxon>Seminavis</taxon>
    </lineage>
</organism>
<evidence type="ECO:0000256" key="2">
    <source>
        <dbReference type="SAM" id="Phobius"/>
    </source>
</evidence>
<gene>
    <name evidence="3" type="ORF">SEMRO_1175_G249100.1</name>
</gene>
<feature type="transmembrane region" description="Helical" evidence="2">
    <location>
        <begin position="204"/>
        <end position="226"/>
    </location>
</feature>